<keyword evidence="2" id="KW-1185">Reference proteome</keyword>
<dbReference type="AlphaFoldDB" id="A0A5C3N9E1"/>
<reference evidence="1 2" key="1">
    <citation type="journal article" date="2019" name="Nat. Ecol. Evol.">
        <title>Megaphylogeny resolves global patterns of mushroom evolution.</title>
        <authorList>
            <person name="Varga T."/>
            <person name="Krizsan K."/>
            <person name="Foldi C."/>
            <person name="Dima B."/>
            <person name="Sanchez-Garcia M."/>
            <person name="Sanchez-Ramirez S."/>
            <person name="Szollosi G.J."/>
            <person name="Szarkandi J.G."/>
            <person name="Papp V."/>
            <person name="Albert L."/>
            <person name="Andreopoulos W."/>
            <person name="Angelini C."/>
            <person name="Antonin V."/>
            <person name="Barry K.W."/>
            <person name="Bougher N.L."/>
            <person name="Buchanan P."/>
            <person name="Buyck B."/>
            <person name="Bense V."/>
            <person name="Catcheside P."/>
            <person name="Chovatia M."/>
            <person name="Cooper J."/>
            <person name="Damon W."/>
            <person name="Desjardin D."/>
            <person name="Finy P."/>
            <person name="Geml J."/>
            <person name="Haridas S."/>
            <person name="Hughes K."/>
            <person name="Justo A."/>
            <person name="Karasinski D."/>
            <person name="Kautmanova I."/>
            <person name="Kiss B."/>
            <person name="Kocsube S."/>
            <person name="Kotiranta H."/>
            <person name="LaButti K.M."/>
            <person name="Lechner B.E."/>
            <person name="Liimatainen K."/>
            <person name="Lipzen A."/>
            <person name="Lukacs Z."/>
            <person name="Mihaltcheva S."/>
            <person name="Morgado L.N."/>
            <person name="Niskanen T."/>
            <person name="Noordeloos M.E."/>
            <person name="Ohm R.A."/>
            <person name="Ortiz-Santana B."/>
            <person name="Ovrebo C."/>
            <person name="Racz N."/>
            <person name="Riley R."/>
            <person name="Savchenko A."/>
            <person name="Shiryaev A."/>
            <person name="Soop K."/>
            <person name="Spirin V."/>
            <person name="Szebenyi C."/>
            <person name="Tomsovsky M."/>
            <person name="Tulloss R.E."/>
            <person name="Uehling J."/>
            <person name="Grigoriev I.V."/>
            <person name="Vagvolgyi C."/>
            <person name="Papp T."/>
            <person name="Martin F.M."/>
            <person name="Miettinen O."/>
            <person name="Hibbett D.S."/>
            <person name="Nagy L.G."/>
        </authorList>
    </citation>
    <scope>NUCLEOTIDE SEQUENCE [LARGE SCALE GENOMIC DNA]</scope>
    <source>
        <strain evidence="1 2">OMC1185</strain>
    </source>
</reference>
<dbReference type="EMBL" id="ML213506">
    <property type="protein sequence ID" value="TFK54294.1"/>
    <property type="molecule type" value="Genomic_DNA"/>
</dbReference>
<dbReference type="OrthoDB" id="3258311at2759"/>
<evidence type="ECO:0000313" key="2">
    <source>
        <dbReference type="Proteomes" id="UP000305948"/>
    </source>
</evidence>
<dbReference type="InterPro" id="IPR036047">
    <property type="entry name" value="F-box-like_dom_sf"/>
</dbReference>
<dbReference type="SUPFAM" id="SSF52047">
    <property type="entry name" value="RNI-like"/>
    <property type="match status" value="1"/>
</dbReference>
<sequence>MIATGQTIRDSPTLLKLVYTLPPYLELYQYEEISLLVGKKQNEPLDDATCAKLAQYETFRFFDIVKGFHTGSLDLAGRHMHRYAQFVQRWEEFKRDFADLIRPIAAEKLQGAELNAKVHEALENRIFPDDSVEGNKQSMRVKWSIGPLVSSQEFVRRIRATRNALAERPDPIIQKRLLTHLPLELLETIMAAAGPEAALQFSSTCRTLRQISSKYIYTDLVFNLRMDPYIKHPEALQCPREELYNALMPQKERFLRRLDYFQSRHDIINHMKTICIMDQWNAIPETLEQLDLLATMRDLDRPIPTAITSFLQTVSTLTSLYLFHIALSEDILRAIAAMPRLHTLRYAMCNIMAVATVVADESIRSTSVLDFTLVVRTDEFDSMVYMLPCYPNTRSFGVTPRFPSEPVFLPDQVIGEPSMISYVANLERLHIDNLDYEEAFTLPALLQFAGQAGGGLRLTHFKLSTVWGMNRAEIWDLLDTLASARLQVLILEGVRYVEFDLFDHIAQLFPDLLALTVSYRPNDVHPTRETTWPHPSWEYAPYLRGFRSLLHLGLNLKHNIEFTPRDMIHIEQNYASASEVGEDALEDSNWTIARNFSICCPRLDTFSFMGGPIYFGVKLYHNGKNAQYVDTLEVNLGIQTYNPRQDDLLFSIAWPWRIVED</sequence>
<accession>A0A5C3N9E1</accession>
<name>A0A5C3N9E1_9AGAM</name>
<organism evidence="1 2">
    <name type="scientific">Heliocybe sulcata</name>
    <dbReference type="NCBI Taxonomy" id="5364"/>
    <lineage>
        <taxon>Eukaryota</taxon>
        <taxon>Fungi</taxon>
        <taxon>Dikarya</taxon>
        <taxon>Basidiomycota</taxon>
        <taxon>Agaricomycotina</taxon>
        <taxon>Agaricomycetes</taxon>
        <taxon>Gloeophyllales</taxon>
        <taxon>Gloeophyllaceae</taxon>
        <taxon>Heliocybe</taxon>
    </lineage>
</organism>
<dbReference type="Gene3D" id="3.80.10.10">
    <property type="entry name" value="Ribonuclease Inhibitor"/>
    <property type="match status" value="1"/>
</dbReference>
<proteinExistence type="predicted"/>
<evidence type="ECO:0008006" key="3">
    <source>
        <dbReference type="Google" id="ProtNLM"/>
    </source>
</evidence>
<dbReference type="Proteomes" id="UP000305948">
    <property type="component" value="Unassembled WGS sequence"/>
</dbReference>
<evidence type="ECO:0000313" key="1">
    <source>
        <dbReference type="EMBL" id="TFK54294.1"/>
    </source>
</evidence>
<dbReference type="InterPro" id="IPR032675">
    <property type="entry name" value="LRR_dom_sf"/>
</dbReference>
<gene>
    <name evidence="1" type="ORF">OE88DRAFT_1177716</name>
</gene>
<dbReference type="SUPFAM" id="SSF81383">
    <property type="entry name" value="F-box domain"/>
    <property type="match status" value="1"/>
</dbReference>
<dbReference type="STRING" id="5364.A0A5C3N9E1"/>
<protein>
    <recommendedName>
        <fullName evidence="3">F-box domain-containing protein</fullName>
    </recommendedName>
</protein>